<evidence type="ECO:0000256" key="4">
    <source>
        <dbReference type="ARBA" id="ARBA00022807"/>
    </source>
</evidence>
<keyword evidence="2" id="KW-0645">Protease</keyword>
<organism evidence="6 7">
    <name type="scientific">Heterodera trifolii</name>
    <dbReference type="NCBI Taxonomy" id="157864"/>
    <lineage>
        <taxon>Eukaryota</taxon>
        <taxon>Metazoa</taxon>
        <taxon>Ecdysozoa</taxon>
        <taxon>Nematoda</taxon>
        <taxon>Chromadorea</taxon>
        <taxon>Rhabditida</taxon>
        <taxon>Tylenchina</taxon>
        <taxon>Tylenchomorpha</taxon>
        <taxon>Tylenchoidea</taxon>
        <taxon>Heteroderidae</taxon>
        <taxon>Heteroderinae</taxon>
        <taxon>Heterodera</taxon>
    </lineage>
</organism>
<evidence type="ECO:0000313" key="7">
    <source>
        <dbReference type="Proteomes" id="UP001620626"/>
    </source>
</evidence>
<evidence type="ECO:0000256" key="1">
    <source>
        <dbReference type="ARBA" id="ARBA00008455"/>
    </source>
</evidence>
<dbReference type="SUPFAM" id="SSF54001">
    <property type="entry name" value="Cysteine proteinases"/>
    <property type="match status" value="1"/>
</dbReference>
<dbReference type="InterPro" id="IPR038765">
    <property type="entry name" value="Papain-like_cys_pep_sf"/>
</dbReference>
<dbReference type="InterPro" id="IPR000169">
    <property type="entry name" value="Pept_cys_AS"/>
</dbReference>
<accession>A0ABD2JFN7</accession>
<dbReference type="InterPro" id="IPR000668">
    <property type="entry name" value="Peptidase_C1A_C"/>
</dbReference>
<name>A0ABD2JFN7_9BILA</name>
<keyword evidence="4" id="KW-0788">Thiol protease</keyword>
<dbReference type="Gene3D" id="3.90.70.10">
    <property type="entry name" value="Cysteine proteinases"/>
    <property type="match status" value="1"/>
</dbReference>
<dbReference type="Pfam" id="PF00112">
    <property type="entry name" value="Peptidase_C1"/>
    <property type="match status" value="1"/>
</dbReference>
<reference evidence="6 7" key="1">
    <citation type="submission" date="2024-10" db="EMBL/GenBank/DDBJ databases">
        <authorList>
            <person name="Kim D."/>
        </authorList>
    </citation>
    <scope>NUCLEOTIDE SEQUENCE [LARGE SCALE GENOMIC DNA]</scope>
    <source>
        <strain evidence="6">BH-2024</strain>
    </source>
</reference>
<keyword evidence="7" id="KW-1185">Reference proteome</keyword>
<dbReference type="PROSITE" id="PS00139">
    <property type="entry name" value="THIOL_PROTEASE_CYS"/>
    <property type="match status" value="1"/>
</dbReference>
<feature type="domain" description="Peptidase C1A papain C-terminal" evidence="5">
    <location>
        <begin position="34"/>
        <end position="209"/>
    </location>
</feature>
<protein>
    <recommendedName>
        <fullName evidence="5">Peptidase C1A papain C-terminal domain-containing protein</fullName>
    </recommendedName>
</protein>
<comment type="similarity">
    <text evidence="1">Belongs to the peptidase C1 family.</text>
</comment>
<dbReference type="AlphaFoldDB" id="A0ABD2JFN7"/>
<proteinExistence type="inferred from homology"/>
<comment type="caution">
    <text evidence="6">The sequence shown here is derived from an EMBL/GenBank/DDBJ whole genome shotgun (WGS) entry which is preliminary data.</text>
</comment>
<dbReference type="InterPro" id="IPR013128">
    <property type="entry name" value="Peptidase_C1A"/>
</dbReference>
<evidence type="ECO:0000313" key="6">
    <source>
        <dbReference type="EMBL" id="KAL3089433.1"/>
    </source>
</evidence>
<evidence type="ECO:0000256" key="2">
    <source>
        <dbReference type="ARBA" id="ARBA00022670"/>
    </source>
</evidence>
<dbReference type="PANTHER" id="PTHR12411">
    <property type="entry name" value="CYSTEINE PROTEASE FAMILY C1-RELATED"/>
    <property type="match status" value="1"/>
</dbReference>
<dbReference type="GO" id="GO:0008234">
    <property type="term" value="F:cysteine-type peptidase activity"/>
    <property type="evidence" value="ECO:0007669"/>
    <property type="project" value="UniProtKB-KW"/>
</dbReference>
<sequence>MPRYWRGYTYGNALSLRYAKCRGWLWTFRKYTDYPDHLDLRFTKTGQLRIPATKDQEKCGCCWAIASTTVFSTAVFDARIGQKDRLLDFSEQYLVDCISEKKKHLSGCRGVPIADSFELIQTDGLPLNSFYEYKSGVTGKPQSCGVASKKALTQTMKKGLLYKASEHGTLQGYKAAMDFLTAKRLPLVTRIFAPPSIHEYDGTFVYAPSIKECEEA</sequence>
<dbReference type="SMART" id="SM00645">
    <property type="entry name" value="Pept_C1"/>
    <property type="match status" value="1"/>
</dbReference>
<gene>
    <name evidence="6" type="ORF">niasHT_027803</name>
</gene>
<keyword evidence="3" id="KW-0378">Hydrolase</keyword>
<dbReference type="GO" id="GO:0006508">
    <property type="term" value="P:proteolysis"/>
    <property type="evidence" value="ECO:0007669"/>
    <property type="project" value="UniProtKB-KW"/>
</dbReference>
<dbReference type="Proteomes" id="UP001620626">
    <property type="component" value="Unassembled WGS sequence"/>
</dbReference>
<dbReference type="EMBL" id="JBICBT010000985">
    <property type="protein sequence ID" value="KAL3089433.1"/>
    <property type="molecule type" value="Genomic_DNA"/>
</dbReference>
<evidence type="ECO:0000256" key="3">
    <source>
        <dbReference type="ARBA" id="ARBA00022801"/>
    </source>
</evidence>
<evidence type="ECO:0000259" key="5">
    <source>
        <dbReference type="SMART" id="SM00645"/>
    </source>
</evidence>